<evidence type="ECO:0000313" key="2">
    <source>
        <dbReference type="Proteomes" id="UP000009096"/>
    </source>
</evidence>
<dbReference type="VEuPathDB" id="FungiDB:FVEG_16605"/>
<dbReference type="KEGG" id="fvr:FVEG_16605"/>
<dbReference type="RefSeq" id="XP_018756401.1">
    <property type="nucleotide sequence ID" value="XM_018905848.1"/>
</dbReference>
<dbReference type="Proteomes" id="UP000009096">
    <property type="component" value="Chromosome 1"/>
</dbReference>
<feature type="non-terminal residue" evidence="1">
    <location>
        <position position="1"/>
    </location>
</feature>
<name>W7MRF4_GIBM7</name>
<dbReference type="AlphaFoldDB" id="W7MRF4"/>
<feature type="non-terminal residue" evidence="1">
    <location>
        <position position="106"/>
    </location>
</feature>
<reference evidence="1 2" key="1">
    <citation type="journal article" date="2010" name="Nature">
        <title>Comparative genomics reveals mobile pathogenicity chromosomes in Fusarium.</title>
        <authorList>
            <person name="Ma L.J."/>
            <person name="van der Does H.C."/>
            <person name="Borkovich K.A."/>
            <person name="Coleman J.J."/>
            <person name="Daboussi M.J."/>
            <person name="Di Pietro A."/>
            <person name="Dufresne M."/>
            <person name="Freitag M."/>
            <person name="Grabherr M."/>
            <person name="Henrissat B."/>
            <person name="Houterman P.M."/>
            <person name="Kang S."/>
            <person name="Shim W.B."/>
            <person name="Woloshuk C."/>
            <person name="Xie X."/>
            <person name="Xu J.R."/>
            <person name="Antoniw J."/>
            <person name="Baker S.E."/>
            <person name="Bluhm B.H."/>
            <person name="Breakspear A."/>
            <person name="Brown D.W."/>
            <person name="Butchko R.A."/>
            <person name="Chapman S."/>
            <person name="Coulson R."/>
            <person name="Coutinho P.M."/>
            <person name="Danchin E.G."/>
            <person name="Diener A."/>
            <person name="Gale L.R."/>
            <person name="Gardiner D.M."/>
            <person name="Goff S."/>
            <person name="Hammond-Kosack K.E."/>
            <person name="Hilburn K."/>
            <person name="Hua-Van A."/>
            <person name="Jonkers W."/>
            <person name="Kazan K."/>
            <person name="Kodira C.D."/>
            <person name="Koehrsen M."/>
            <person name="Kumar L."/>
            <person name="Lee Y.H."/>
            <person name="Li L."/>
            <person name="Manners J.M."/>
            <person name="Miranda-Saavedra D."/>
            <person name="Mukherjee M."/>
            <person name="Park G."/>
            <person name="Park J."/>
            <person name="Park S.Y."/>
            <person name="Proctor R.H."/>
            <person name="Regev A."/>
            <person name="Ruiz-Roldan M.C."/>
            <person name="Sain D."/>
            <person name="Sakthikumar S."/>
            <person name="Sykes S."/>
            <person name="Schwartz D.C."/>
            <person name="Turgeon B.G."/>
            <person name="Wapinski I."/>
            <person name="Yoder O."/>
            <person name="Young S."/>
            <person name="Zeng Q."/>
            <person name="Zhou S."/>
            <person name="Galagan J."/>
            <person name="Cuomo C.A."/>
            <person name="Kistler H.C."/>
            <person name="Rep M."/>
        </authorList>
    </citation>
    <scope>NUCLEOTIDE SEQUENCE [LARGE SCALE GENOMIC DNA]</scope>
    <source>
        <strain evidence="2">M3125 / FGSC 7600</strain>
    </source>
</reference>
<dbReference type="EMBL" id="CM000578">
    <property type="protein sequence ID" value="EWG50210.1"/>
    <property type="molecule type" value="Genomic_DNA"/>
</dbReference>
<dbReference type="GeneID" id="30073481"/>
<evidence type="ECO:0000313" key="1">
    <source>
        <dbReference type="EMBL" id="EWG50210.1"/>
    </source>
</evidence>
<dbReference type="EMBL" id="DS022254">
    <property type="protein sequence ID" value="EWG50210.1"/>
    <property type="molecule type" value="Genomic_DNA"/>
</dbReference>
<proteinExistence type="predicted"/>
<gene>
    <name evidence="1" type="ORF">FVEG_16605</name>
</gene>
<keyword evidence="2" id="KW-1185">Reference proteome</keyword>
<accession>W7MRF4</accession>
<organism evidence="1 2">
    <name type="scientific">Gibberella moniliformis (strain M3125 / FGSC 7600)</name>
    <name type="common">Maize ear and stalk rot fungus</name>
    <name type="synonym">Fusarium verticillioides</name>
    <dbReference type="NCBI Taxonomy" id="334819"/>
    <lineage>
        <taxon>Eukaryota</taxon>
        <taxon>Fungi</taxon>
        <taxon>Dikarya</taxon>
        <taxon>Ascomycota</taxon>
        <taxon>Pezizomycotina</taxon>
        <taxon>Sordariomycetes</taxon>
        <taxon>Hypocreomycetidae</taxon>
        <taxon>Hypocreales</taxon>
        <taxon>Nectriaceae</taxon>
        <taxon>Fusarium</taxon>
        <taxon>Fusarium fujikuroi species complex</taxon>
    </lineage>
</organism>
<protein>
    <submittedName>
        <fullName evidence="1">Uncharacterized protein</fullName>
    </submittedName>
</protein>
<sequence length="106" mass="11563">MATLLHPFIQYSSSLWTWPPLSVITKNSCRLSPSSQVDSRPVFSLSLLSLHKRTPSAPGHPMPLLMAQACKVPVQSASPFRGFCFSYLVISTSTSHRISCGGTPML</sequence>